<keyword evidence="7" id="KW-1185">Reference proteome</keyword>
<accession>A0ABM1BXW2</accession>
<keyword evidence="4 5" id="KW-0112">Calmodulin-binding</keyword>
<comment type="function">
    <text evidence="5">Phosphorylase b kinase catalyzes the phosphorylation of serine in certain substrates, including troponin I.</text>
</comment>
<dbReference type="GeneID" id="106474619"/>
<comment type="subcellular location">
    <subcellularLocation>
        <location evidence="5">Cell membrane</location>
        <topology evidence="5">Lipid-anchor</topology>
        <orientation evidence="5">Cytoplasmic side</orientation>
    </subcellularLocation>
</comment>
<dbReference type="InterPro" id="IPR008928">
    <property type="entry name" value="6-hairpin_glycosidase_sf"/>
</dbReference>
<dbReference type="Proteomes" id="UP000694941">
    <property type="component" value="Unplaced"/>
</dbReference>
<keyword evidence="5" id="KW-0636">Prenylation</keyword>
<feature type="non-terminal residue" evidence="8">
    <location>
        <position position="288"/>
    </location>
</feature>
<proteinExistence type="inferred from homology"/>
<evidence type="ECO:0000256" key="4">
    <source>
        <dbReference type="ARBA" id="ARBA00022860"/>
    </source>
</evidence>
<comment type="similarity">
    <text evidence="2 5">Belongs to the phosphorylase b kinase regulatory chain family.</text>
</comment>
<feature type="domain" description="GH15-like" evidence="6">
    <location>
        <begin position="9"/>
        <end position="287"/>
    </location>
</feature>
<dbReference type="InterPro" id="IPR012341">
    <property type="entry name" value="6hp_glycosidase-like_sf"/>
</dbReference>
<dbReference type="PANTHER" id="PTHR10749:SF7">
    <property type="entry name" value="PHOSPHORYLASE B KINASE REGULATORY SUBUNIT ALPHA-RELATED"/>
    <property type="match status" value="1"/>
</dbReference>
<organism evidence="7 8">
    <name type="scientific">Limulus polyphemus</name>
    <name type="common">Atlantic horseshoe crab</name>
    <dbReference type="NCBI Taxonomy" id="6850"/>
    <lineage>
        <taxon>Eukaryota</taxon>
        <taxon>Metazoa</taxon>
        <taxon>Ecdysozoa</taxon>
        <taxon>Arthropoda</taxon>
        <taxon>Chelicerata</taxon>
        <taxon>Merostomata</taxon>
        <taxon>Xiphosura</taxon>
        <taxon>Limulidae</taxon>
        <taxon>Limulus</taxon>
    </lineage>
</organism>
<dbReference type="Gene3D" id="1.50.10.10">
    <property type="match status" value="1"/>
</dbReference>
<evidence type="ECO:0000256" key="5">
    <source>
        <dbReference type="RuleBase" id="RU364123"/>
    </source>
</evidence>
<dbReference type="PANTHER" id="PTHR10749">
    <property type="entry name" value="PHOSPHORYLASE B KINASE REGULATORY SUBUNIT"/>
    <property type="match status" value="1"/>
</dbReference>
<keyword evidence="5" id="KW-1003">Cell membrane</keyword>
<sequence>MRNRSNSGARLDYYQRIVYRTILDLQNPVTGLLPSGAHTDHAWVRDNVYSIMAVWALAQAYRKSADLDEDRAKTYELEQSCVKLMRGLLMAMMKQKEKLERFKETQSTTDCFHAKYSSSTGATVVGDNEWGHLQLDATSLYLLILAQMTASGLQIVFNTDEVTFIQNLIFYIESAYCIPDYGIWERGDKTNHGFPELNASSIGMAKAALEAMNDLDLFGGRGGPTSVVHVLADEAQKCHAVLQSMLPRESNSKEVDAALLSIISFPAFAVEDPELIQQTRETIEEKLQ</sequence>
<evidence type="ECO:0000313" key="7">
    <source>
        <dbReference type="Proteomes" id="UP000694941"/>
    </source>
</evidence>
<name>A0ABM1BXW2_LIMPO</name>
<dbReference type="InterPro" id="IPR011613">
    <property type="entry name" value="GH15-like"/>
</dbReference>
<dbReference type="Pfam" id="PF00723">
    <property type="entry name" value="Glyco_hydro_15"/>
    <property type="match status" value="1"/>
</dbReference>
<evidence type="ECO:0000313" key="8">
    <source>
        <dbReference type="RefSeq" id="XP_013790763.1"/>
    </source>
</evidence>
<comment type="pathway">
    <text evidence="1 5">Glycan biosynthesis; glycogen metabolism.</text>
</comment>
<keyword evidence="5" id="KW-0449">Lipoprotein</keyword>
<evidence type="ECO:0000256" key="1">
    <source>
        <dbReference type="ARBA" id="ARBA00005131"/>
    </source>
</evidence>
<reference evidence="8" key="1">
    <citation type="submission" date="2025-08" db="UniProtKB">
        <authorList>
            <consortium name="RefSeq"/>
        </authorList>
    </citation>
    <scope>IDENTIFICATION</scope>
    <source>
        <tissue evidence="8">Muscle</tissue>
    </source>
</reference>
<keyword evidence="5" id="KW-0119">Carbohydrate metabolism</keyword>
<dbReference type="SUPFAM" id="SSF48208">
    <property type="entry name" value="Six-hairpin glycosidases"/>
    <property type="match status" value="1"/>
</dbReference>
<keyword evidence="3 5" id="KW-0321">Glycogen metabolism</keyword>
<keyword evidence="5" id="KW-0472">Membrane</keyword>
<dbReference type="RefSeq" id="XP_013790763.1">
    <property type="nucleotide sequence ID" value="XM_013935309.1"/>
</dbReference>
<dbReference type="InterPro" id="IPR008734">
    <property type="entry name" value="PHK_A/B_su"/>
</dbReference>
<evidence type="ECO:0000256" key="2">
    <source>
        <dbReference type="ARBA" id="ARBA00007128"/>
    </source>
</evidence>
<gene>
    <name evidence="8" type="primary">LOC106474619</name>
</gene>
<evidence type="ECO:0000256" key="3">
    <source>
        <dbReference type="ARBA" id="ARBA00022600"/>
    </source>
</evidence>
<protein>
    <recommendedName>
        <fullName evidence="5">Phosphorylase b kinase regulatory subunit</fullName>
    </recommendedName>
</protein>
<evidence type="ECO:0000259" key="6">
    <source>
        <dbReference type="Pfam" id="PF00723"/>
    </source>
</evidence>